<comment type="caution">
    <text evidence="2">The sequence shown here is derived from an EMBL/GenBank/DDBJ whole genome shotgun (WGS) entry which is preliminary data.</text>
</comment>
<gene>
    <name evidence="2" type="ORF">EDE15_1973</name>
</gene>
<dbReference type="OrthoDB" id="127623at2"/>
<reference evidence="2 3" key="1">
    <citation type="submission" date="2018-12" db="EMBL/GenBank/DDBJ databases">
        <title>Sequencing of bacterial isolates from soil warming experiment in Harvard Forest, Massachusetts, USA.</title>
        <authorList>
            <person name="Deangelis K."/>
        </authorList>
    </citation>
    <scope>NUCLEOTIDE SEQUENCE [LARGE SCALE GENOMIC DNA]</scope>
    <source>
        <strain evidence="2 3">EB153</strain>
    </source>
</reference>
<keyword evidence="3" id="KW-1185">Reference proteome</keyword>
<evidence type="ECO:0000313" key="3">
    <source>
        <dbReference type="Proteomes" id="UP000269669"/>
    </source>
</evidence>
<feature type="compositionally biased region" description="Polar residues" evidence="1">
    <location>
        <begin position="205"/>
        <end position="219"/>
    </location>
</feature>
<feature type="region of interest" description="Disordered" evidence="1">
    <location>
        <begin position="193"/>
        <end position="219"/>
    </location>
</feature>
<dbReference type="Proteomes" id="UP000269669">
    <property type="component" value="Unassembled WGS sequence"/>
</dbReference>
<dbReference type="NCBIfam" id="TIGR03436">
    <property type="entry name" value="acidobact_VWFA"/>
    <property type="match status" value="1"/>
</dbReference>
<organism evidence="2 3">
    <name type="scientific">Edaphobacter aggregans</name>
    <dbReference type="NCBI Taxonomy" id="570835"/>
    <lineage>
        <taxon>Bacteria</taxon>
        <taxon>Pseudomonadati</taxon>
        <taxon>Acidobacteriota</taxon>
        <taxon>Terriglobia</taxon>
        <taxon>Terriglobales</taxon>
        <taxon>Acidobacteriaceae</taxon>
        <taxon>Edaphobacter</taxon>
    </lineage>
</organism>
<dbReference type="InterPro" id="IPR017802">
    <property type="entry name" value="VWFA-rel_acidobac-type"/>
</dbReference>
<sequence>MPLRGLRDGFLYVLSGALLCAVGVGQTPPAPGAAVPTIKTGTQTVLVDVVVGDGSGRSVPALKQGDFAVFEDGKPQAITYFEAHGGAATRVGAVPKLPEGMYSNFPAEVKSDAVNVVLLDSLNTPTQDQMMVRKEMISYLKAIPPGTRIAIFTLASHLRMVNGFTTDPEVLLNALNRKGGIEGVDISPILITPEEQQSQEKRQDQVLSAGNIGNPNSSPEQRMAALAQVNTMRQFVSDTGSFNDDIRVKETLAAMDQLGRYLSPFPGRKNLIWFSASFPIGVDPDFNQTDAYRMMRDYSMDVRATAQRLAAARVAVYPIDARRFFQNPVLAPSHGGASSLRNGYYQSQAEDLAFDQVTKEHDTMDAIAQDTGGKAIYNTNDLKGAMADVIKSGDQYYTLAYDPAGVKQDGKFHKIEVRLAQPGYKLLYRHGYVAPDAKAVAKGKLQPDKEQSTRAGGIFRAEMEPGAPPSSELLFRIQSAVEEKQPTASDAIKGDNPRTTKPVTRYVFGYATDVGHTQMVQTEDGIRHGMLMTMVIAYDQQGRPLNSILNTQRLDLEPKVYADALRTGLPFYQELDIPNGDVTVRIGVYDVASGKMGALEFPLTVKPQVASK</sequence>
<accession>A0A428MHW6</accession>
<dbReference type="AlphaFoldDB" id="A0A428MHW6"/>
<dbReference type="RefSeq" id="WP_125485055.1">
    <property type="nucleotide sequence ID" value="NZ_RSDW01000001.1"/>
</dbReference>
<protein>
    <submittedName>
        <fullName evidence="2">VWFA-related protein</fullName>
    </submittedName>
</protein>
<dbReference type="EMBL" id="RSDW01000001">
    <property type="protein sequence ID" value="RSL16457.1"/>
    <property type="molecule type" value="Genomic_DNA"/>
</dbReference>
<proteinExistence type="predicted"/>
<name>A0A428MHW6_9BACT</name>
<evidence type="ECO:0000313" key="2">
    <source>
        <dbReference type="EMBL" id="RSL16457.1"/>
    </source>
</evidence>
<evidence type="ECO:0000256" key="1">
    <source>
        <dbReference type="SAM" id="MobiDB-lite"/>
    </source>
</evidence>